<feature type="compositionally biased region" description="Basic and acidic residues" evidence="7">
    <location>
        <begin position="52"/>
        <end position="64"/>
    </location>
</feature>
<evidence type="ECO:0000256" key="4">
    <source>
        <dbReference type="ARBA" id="ARBA00023125"/>
    </source>
</evidence>
<evidence type="ECO:0000256" key="1">
    <source>
        <dbReference type="ARBA" id="ARBA00004123"/>
    </source>
</evidence>
<dbReference type="OrthoDB" id="6252992at2759"/>
<dbReference type="PRINTS" id="PR01748">
    <property type="entry name" value="AP2TNSCPFCT"/>
</dbReference>
<dbReference type="Proteomes" id="UP000070412">
    <property type="component" value="Unassembled WGS sequence"/>
</dbReference>
<evidence type="ECO:0000313" key="10">
    <source>
        <dbReference type="EnsemblMetazoa" id="KAF7488265.1"/>
    </source>
</evidence>
<dbReference type="EMBL" id="WVUK01000066">
    <property type="protein sequence ID" value="KAF7488265.1"/>
    <property type="molecule type" value="Genomic_DNA"/>
</dbReference>
<dbReference type="PANTHER" id="PTHR10812">
    <property type="entry name" value="TRANSCRIPTION FACTOR AP-2"/>
    <property type="match status" value="1"/>
</dbReference>
<dbReference type="GO" id="GO:0042127">
    <property type="term" value="P:regulation of cell population proliferation"/>
    <property type="evidence" value="ECO:0007669"/>
    <property type="project" value="TreeGrafter"/>
</dbReference>
<keyword evidence="3" id="KW-0805">Transcription regulation</keyword>
<proteinExistence type="inferred from homology"/>
<evidence type="ECO:0000256" key="7">
    <source>
        <dbReference type="SAM" id="MobiDB-lite"/>
    </source>
</evidence>
<dbReference type="GO" id="GO:0000981">
    <property type="term" value="F:DNA-binding transcription factor activity, RNA polymerase II-specific"/>
    <property type="evidence" value="ECO:0007669"/>
    <property type="project" value="TreeGrafter"/>
</dbReference>
<name>A0A834VAH7_SARSC</name>
<evidence type="ECO:0000256" key="6">
    <source>
        <dbReference type="ARBA" id="ARBA00023242"/>
    </source>
</evidence>
<dbReference type="AlphaFoldDB" id="A0A834VAH7"/>
<evidence type="ECO:0000313" key="9">
    <source>
        <dbReference type="EMBL" id="KAF7488265.1"/>
    </source>
</evidence>
<evidence type="ECO:0000256" key="2">
    <source>
        <dbReference type="ARBA" id="ARBA00007770"/>
    </source>
</evidence>
<dbReference type="Pfam" id="PF03299">
    <property type="entry name" value="TF_AP-2"/>
    <property type="match status" value="1"/>
</dbReference>
<dbReference type="PANTHER" id="PTHR10812:SF17">
    <property type="entry name" value="TRANSCRIPTION FACTOR AP-2, ISOFORM D"/>
    <property type="match status" value="1"/>
</dbReference>
<sequence length="631" mass="69407">MPLHSSSIITTPPSATILVCSPTTIVENKSSISVPYKKFMIENYLDDEMSDHTSLEDGNDRSHLNDSNVNRKRKIDAADEEEDDGGVGPGGTDDLINQNHDNQTIPINGDGLSPNHEKSTFVLEDRRDLVSGHGGGLGPIAASIGGSNGSFGSNSRLAHTPTSADFQPPYFPPPYNIPQQQLDFHHAHAAAAAADPYNHLSSLSASGQQQYSHHHHHHQIHHPSHTRNAHLLQASRRNDDSDLHLQSNIHHGIHHGYAEITMANHHHNRNRSNNNNNGSNANSNSNQNNSQQNNNNPNSQNDMYSNMRRPDVLMHGAHHTISDHELLNLQNSALQMDDTQGANVDDTASIFSPEHNSVIRKNILNGNGLKQRNSDNHKDMIITGVTSPADVFCSVPGRLSLLSSTSKYKVTVGEVQRRLSPPECLNASLLGGVLRRAKSKNGGKSLREKLEKIGLNLPAGRRKAANVTLLTSLVEGEAIHLARDFSYVCETEFPARQMAEYLCRNNSEPTDLYRRKELVLSTKQLLKEFIDLLNQDRSPLCNSRPQPILDLNIQRNLTHFSLITHGFGSPAIVAALSSVQNFLNESLKYLEKQLNSYQNHSGQLSIPSGGAANLGGLLETKKDIELVSNKK</sequence>
<evidence type="ECO:0000256" key="3">
    <source>
        <dbReference type="ARBA" id="ARBA00023015"/>
    </source>
</evidence>
<accession>A0A834VAH7</accession>
<dbReference type="InterPro" id="IPR013854">
    <property type="entry name" value="TF_AP2_C"/>
</dbReference>
<dbReference type="GO" id="GO:0005634">
    <property type="term" value="C:nucleus"/>
    <property type="evidence" value="ECO:0007669"/>
    <property type="project" value="UniProtKB-SubCell"/>
</dbReference>
<feature type="region of interest" description="Disordered" evidence="7">
    <location>
        <begin position="52"/>
        <end position="117"/>
    </location>
</feature>
<keyword evidence="5" id="KW-0804">Transcription</keyword>
<evidence type="ECO:0000313" key="11">
    <source>
        <dbReference type="Proteomes" id="UP000070412"/>
    </source>
</evidence>
<comment type="similarity">
    <text evidence="2">Belongs to the AP-2 family.</text>
</comment>
<feature type="region of interest" description="Disordered" evidence="7">
    <location>
        <begin position="267"/>
        <end position="306"/>
    </location>
</feature>
<gene>
    <name evidence="9" type="ORF">SSS_2947</name>
</gene>
<keyword evidence="11" id="KW-1185">Reference proteome</keyword>
<dbReference type="GO" id="GO:0000977">
    <property type="term" value="F:RNA polymerase II transcription regulatory region sequence-specific DNA binding"/>
    <property type="evidence" value="ECO:0007669"/>
    <property type="project" value="TreeGrafter"/>
</dbReference>
<keyword evidence="6" id="KW-0539">Nucleus</keyword>
<feature type="region of interest" description="Disordered" evidence="7">
    <location>
        <begin position="202"/>
        <end position="227"/>
    </location>
</feature>
<dbReference type="EnsemblMetazoa" id="SSS_2947s_mrna">
    <property type="protein sequence ID" value="KAF7488265.1"/>
    <property type="gene ID" value="SSS_2947"/>
</dbReference>
<feature type="domain" description="Transcription factor AP-2 C-terminal" evidence="8">
    <location>
        <begin position="392"/>
        <end position="585"/>
    </location>
</feature>
<feature type="compositionally biased region" description="Basic residues" evidence="7">
    <location>
        <begin position="212"/>
        <end position="227"/>
    </location>
</feature>
<feature type="compositionally biased region" description="Low complexity" evidence="7">
    <location>
        <begin position="271"/>
        <end position="301"/>
    </location>
</feature>
<organism evidence="9">
    <name type="scientific">Sarcoptes scabiei</name>
    <name type="common">Itch mite</name>
    <name type="synonym">Acarus scabiei</name>
    <dbReference type="NCBI Taxonomy" id="52283"/>
    <lineage>
        <taxon>Eukaryota</taxon>
        <taxon>Metazoa</taxon>
        <taxon>Ecdysozoa</taxon>
        <taxon>Arthropoda</taxon>
        <taxon>Chelicerata</taxon>
        <taxon>Arachnida</taxon>
        <taxon>Acari</taxon>
        <taxon>Acariformes</taxon>
        <taxon>Sarcoptiformes</taxon>
        <taxon>Astigmata</taxon>
        <taxon>Psoroptidia</taxon>
        <taxon>Sarcoptoidea</taxon>
        <taxon>Sarcoptidae</taxon>
        <taxon>Sarcoptinae</taxon>
        <taxon>Sarcoptes</taxon>
    </lineage>
</organism>
<reference evidence="10" key="3">
    <citation type="submission" date="2022-06" db="UniProtKB">
        <authorList>
            <consortium name="EnsemblMetazoa"/>
        </authorList>
    </citation>
    <scope>IDENTIFICATION</scope>
</reference>
<dbReference type="InterPro" id="IPR004979">
    <property type="entry name" value="TF_AP2"/>
</dbReference>
<protein>
    <submittedName>
        <fullName evidence="9">Transcription factor AP-2-beta</fullName>
    </submittedName>
</protein>
<evidence type="ECO:0000259" key="8">
    <source>
        <dbReference type="Pfam" id="PF03299"/>
    </source>
</evidence>
<feature type="compositionally biased region" description="Polar residues" evidence="7">
    <location>
        <begin position="95"/>
        <end position="106"/>
    </location>
</feature>
<reference evidence="11" key="1">
    <citation type="journal article" date="2020" name="PLoS Negl. Trop. Dis.">
        <title>High-quality nuclear genome for Sarcoptes scabiei-A critical resource for a neglected parasite.</title>
        <authorList>
            <person name="Korhonen P.K."/>
            <person name="Gasser R.B."/>
            <person name="Ma G."/>
            <person name="Wang T."/>
            <person name="Stroehlein A.J."/>
            <person name="Young N.D."/>
            <person name="Ang C.S."/>
            <person name="Fernando D.D."/>
            <person name="Lu H.C."/>
            <person name="Taylor S."/>
            <person name="Reynolds S.L."/>
            <person name="Mofiz E."/>
            <person name="Najaraj S.H."/>
            <person name="Gowda H."/>
            <person name="Madugundu A."/>
            <person name="Renuse S."/>
            <person name="Holt D."/>
            <person name="Pandey A."/>
            <person name="Papenfuss A.T."/>
            <person name="Fischer K."/>
        </authorList>
    </citation>
    <scope>NUCLEOTIDE SEQUENCE [LARGE SCALE GENOMIC DNA]</scope>
</reference>
<evidence type="ECO:0000256" key="5">
    <source>
        <dbReference type="ARBA" id="ARBA00023163"/>
    </source>
</evidence>
<reference evidence="9" key="2">
    <citation type="submission" date="2020-01" db="EMBL/GenBank/DDBJ databases">
        <authorList>
            <person name="Korhonen P.K.K."/>
            <person name="Guangxu M.G."/>
            <person name="Wang T.W."/>
            <person name="Stroehlein A.J.S."/>
            <person name="Young N.D."/>
            <person name="Ang C.-S.A."/>
            <person name="Fernando D.W.F."/>
            <person name="Lu H.L."/>
            <person name="Taylor S.T."/>
            <person name="Ehtesham M.E.M."/>
            <person name="Najaraj S.H.N."/>
            <person name="Harsha G.H.G."/>
            <person name="Madugundu A.M."/>
            <person name="Renuse S.R."/>
            <person name="Holt D.H."/>
            <person name="Pandey A.P."/>
            <person name="Papenfuss A.P."/>
            <person name="Gasser R.B.G."/>
            <person name="Fischer K.F."/>
        </authorList>
    </citation>
    <scope>NUCLEOTIDE SEQUENCE</scope>
    <source>
        <strain evidence="9">SSS_KF_BRIS2020</strain>
    </source>
</reference>
<keyword evidence="4" id="KW-0238">DNA-binding</keyword>
<comment type="subcellular location">
    <subcellularLocation>
        <location evidence="1">Nucleus</location>
    </subcellularLocation>
</comment>